<dbReference type="GO" id="GO:0008233">
    <property type="term" value="F:peptidase activity"/>
    <property type="evidence" value="ECO:0007669"/>
    <property type="project" value="UniProtKB-KW"/>
</dbReference>
<keyword evidence="6" id="KW-0238">DNA-binding</keyword>
<evidence type="ECO:0000256" key="4">
    <source>
        <dbReference type="ARBA" id="ARBA00022801"/>
    </source>
</evidence>
<dbReference type="InterPro" id="IPR003738">
    <property type="entry name" value="SRAP"/>
</dbReference>
<dbReference type="GO" id="GO:0016829">
    <property type="term" value="F:lyase activity"/>
    <property type="evidence" value="ECO:0007669"/>
    <property type="project" value="UniProtKB-KW"/>
</dbReference>
<dbReference type="Gene3D" id="3.90.1680.10">
    <property type="entry name" value="SOS response associated peptidase-like"/>
    <property type="match status" value="1"/>
</dbReference>
<keyword evidence="10" id="KW-1185">Reference proteome</keyword>
<evidence type="ECO:0000256" key="1">
    <source>
        <dbReference type="ARBA" id="ARBA00008136"/>
    </source>
</evidence>
<dbReference type="EMBL" id="CP046620">
    <property type="protein sequence ID" value="QHQ37351.1"/>
    <property type="molecule type" value="Genomic_DNA"/>
</dbReference>
<gene>
    <name evidence="9" type="ORF">GO499_09700</name>
</gene>
<organism evidence="9 10">
    <name type="scientific">Algicella marina</name>
    <dbReference type="NCBI Taxonomy" id="2683284"/>
    <lineage>
        <taxon>Bacteria</taxon>
        <taxon>Pseudomonadati</taxon>
        <taxon>Pseudomonadota</taxon>
        <taxon>Alphaproteobacteria</taxon>
        <taxon>Rhodobacterales</taxon>
        <taxon>Paracoccaceae</taxon>
        <taxon>Algicella</taxon>
    </lineage>
</organism>
<dbReference type="SUPFAM" id="SSF143081">
    <property type="entry name" value="BB1717-like"/>
    <property type="match status" value="1"/>
</dbReference>
<sequence>MCNLFSNTMPVDAMRNLFGVDAGNDHLGNQPPLPAIFPRYEAPVMRQSGDGQRELVRMHRGFLMPQVSKKTGKPILPKAVNNARDDKVRSSSFWRSSFAERRCLVPATSFCEAKGKAPATYYWFGVQGDDERPPFAFAGMWRQFRGNYRDELVEIDTFTILTTKPNDLVRKIHPDRMPVILDPADHATWLDGSGDEAYRLVRPFPEDQMRIVQSGEDLKSDDGPT</sequence>
<keyword evidence="5" id="KW-0190">Covalent protein-DNA linkage</keyword>
<accession>A0A6P1T6C0</accession>
<comment type="similarity">
    <text evidence="1 8">Belongs to the SOS response-associated peptidase family.</text>
</comment>
<name>A0A6P1T6C0_9RHOB</name>
<dbReference type="GO" id="GO:0106300">
    <property type="term" value="P:protein-DNA covalent cross-linking repair"/>
    <property type="evidence" value="ECO:0007669"/>
    <property type="project" value="InterPro"/>
</dbReference>
<dbReference type="EC" id="3.4.-.-" evidence="8"/>
<evidence type="ECO:0000256" key="6">
    <source>
        <dbReference type="ARBA" id="ARBA00023125"/>
    </source>
</evidence>
<dbReference type="AlphaFoldDB" id="A0A6P1T6C0"/>
<evidence type="ECO:0000313" key="9">
    <source>
        <dbReference type="EMBL" id="QHQ37351.1"/>
    </source>
</evidence>
<keyword evidence="3" id="KW-0227">DNA damage</keyword>
<dbReference type="GO" id="GO:0003697">
    <property type="term" value="F:single-stranded DNA binding"/>
    <property type="evidence" value="ECO:0007669"/>
    <property type="project" value="InterPro"/>
</dbReference>
<dbReference type="KEGG" id="amaq:GO499_09700"/>
<evidence type="ECO:0000256" key="8">
    <source>
        <dbReference type="RuleBase" id="RU364100"/>
    </source>
</evidence>
<evidence type="ECO:0000256" key="7">
    <source>
        <dbReference type="ARBA" id="ARBA00023239"/>
    </source>
</evidence>
<keyword evidence="2 8" id="KW-0645">Protease</keyword>
<dbReference type="Proteomes" id="UP000464495">
    <property type="component" value="Chromosome"/>
</dbReference>
<proteinExistence type="inferred from homology"/>
<dbReference type="InterPro" id="IPR036590">
    <property type="entry name" value="SRAP-like"/>
</dbReference>
<keyword evidence="4 8" id="KW-0378">Hydrolase</keyword>
<protein>
    <recommendedName>
        <fullName evidence="8">Abasic site processing protein</fullName>
        <ecNumber evidence="8">3.4.-.-</ecNumber>
    </recommendedName>
</protein>
<evidence type="ECO:0000256" key="5">
    <source>
        <dbReference type="ARBA" id="ARBA00023124"/>
    </source>
</evidence>
<reference evidence="9 10" key="1">
    <citation type="submission" date="2019-12" db="EMBL/GenBank/DDBJ databases">
        <title>Complete genome sequence of Algicella marina strain 9Alg 56(T) isolated from the red alga Tichocarpus crinitus.</title>
        <authorList>
            <person name="Kim S.-G."/>
            <person name="Nedashkovskaya O.I."/>
        </authorList>
    </citation>
    <scope>NUCLEOTIDE SEQUENCE [LARGE SCALE GENOMIC DNA]</scope>
    <source>
        <strain evidence="9 10">9Alg 56</strain>
    </source>
</reference>
<evidence type="ECO:0000256" key="3">
    <source>
        <dbReference type="ARBA" id="ARBA00022763"/>
    </source>
</evidence>
<keyword evidence="7" id="KW-0456">Lyase</keyword>
<dbReference type="GO" id="GO:0006508">
    <property type="term" value="P:proteolysis"/>
    <property type="evidence" value="ECO:0007669"/>
    <property type="project" value="UniProtKB-KW"/>
</dbReference>
<evidence type="ECO:0000256" key="2">
    <source>
        <dbReference type="ARBA" id="ARBA00022670"/>
    </source>
</evidence>
<dbReference type="PANTHER" id="PTHR13604">
    <property type="entry name" value="DC12-RELATED"/>
    <property type="match status" value="1"/>
</dbReference>
<dbReference type="PANTHER" id="PTHR13604:SF0">
    <property type="entry name" value="ABASIC SITE PROCESSING PROTEIN HMCES"/>
    <property type="match status" value="1"/>
</dbReference>
<evidence type="ECO:0000313" key="10">
    <source>
        <dbReference type="Proteomes" id="UP000464495"/>
    </source>
</evidence>
<dbReference type="Pfam" id="PF02586">
    <property type="entry name" value="SRAP"/>
    <property type="match status" value="1"/>
</dbReference>